<evidence type="ECO:0000256" key="4">
    <source>
        <dbReference type="ARBA" id="ARBA00022692"/>
    </source>
</evidence>
<feature type="transmembrane region" description="Helical" evidence="7">
    <location>
        <begin position="12"/>
        <end position="31"/>
    </location>
</feature>
<comment type="subcellular location">
    <subcellularLocation>
        <location evidence="1">Membrane</location>
        <topology evidence="1">Multi-pass membrane protein</topology>
    </subcellularLocation>
</comment>
<dbReference type="InterPro" id="IPR036837">
    <property type="entry name" value="Cation_efflux_CTD_sf"/>
</dbReference>
<dbReference type="InterPro" id="IPR027469">
    <property type="entry name" value="Cation_efflux_TMD_sf"/>
</dbReference>
<proteinExistence type="inferred from homology"/>
<evidence type="ECO:0000256" key="3">
    <source>
        <dbReference type="ARBA" id="ARBA00022448"/>
    </source>
</evidence>
<feature type="transmembrane region" description="Helical" evidence="7">
    <location>
        <begin position="151"/>
        <end position="169"/>
    </location>
</feature>
<evidence type="ECO:0000256" key="6">
    <source>
        <dbReference type="ARBA" id="ARBA00023136"/>
    </source>
</evidence>
<dbReference type="PANTHER" id="PTHR43840:SF15">
    <property type="entry name" value="MITOCHONDRIAL METAL TRANSPORTER 1-RELATED"/>
    <property type="match status" value="1"/>
</dbReference>
<comment type="caution">
    <text evidence="10">The sequence shown here is derived from an EMBL/GenBank/DDBJ whole genome shotgun (WGS) entry which is preliminary data.</text>
</comment>
<dbReference type="Proteomes" id="UP000886014">
    <property type="component" value="Unassembled WGS sequence"/>
</dbReference>
<dbReference type="InterPro" id="IPR027470">
    <property type="entry name" value="Cation_efflux_CTD"/>
</dbReference>
<keyword evidence="4 7" id="KW-0812">Transmembrane</keyword>
<accession>A0A7C5M6F6</accession>
<organism evidence="10">
    <name type="scientific">candidate division WOR-3 bacterium</name>
    <dbReference type="NCBI Taxonomy" id="2052148"/>
    <lineage>
        <taxon>Bacteria</taxon>
        <taxon>Bacteria division WOR-3</taxon>
    </lineage>
</organism>
<evidence type="ECO:0000313" key="10">
    <source>
        <dbReference type="EMBL" id="HHF58195.1"/>
    </source>
</evidence>
<dbReference type="Pfam" id="PF01545">
    <property type="entry name" value="Cation_efflux"/>
    <property type="match status" value="1"/>
</dbReference>
<dbReference type="InterPro" id="IPR036105">
    <property type="entry name" value="DiNase_FeMo-co_biosyn_sf"/>
</dbReference>
<dbReference type="InterPro" id="IPR050291">
    <property type="entry name" value="CDF_Transporter"/>
</dbReference>
<dbReference type="NCBIfam" id="TIGR01297">
    <property type="entry name" value="CDF"/>
    <property type="match status" value="1"/>
</dbReference>
<feature type="transmembrane region" description="Helical" evidence="7">
    <location>
        <begin position="72"/>
        <end position="95"/>
    </location>
</feature>
<dbReference type="Gene3D" id="3.30.70.1350">
    <property type="entry name" value="Cation efflux protein, cytoplasmic domain"/>
    <property type="match status" value="1"/>
</dbReference>
<evidence type="ECO:0000259" key="9">
    <source>
        <dbReference type="Pfam" id="PF16916"/>
    </source>
</evidence>
<feature type="domain" description="Cation efflux protein transmembrane" evidence="8">
    <location>
        <begin position="12"/>
        <end position="199"/>
    </location>
</feature>
<dbReference type="EMBL" id="DRTV01000146">
    <property type="protein sequence ID" value="HHF58195.1"/>
    <property type="molecule type" value="Genomic_DNA"/>
</dbReference>
<dbReference type="SUPFAM" id="SSF160240">
    <property type="entry name" value="Cation efflux protein cytoplasmic domain-like"/>
    <property type="match status" value="1"/>
</dbReference>
<keyword evidence="6 7" id="KW-0472">Membrane</keyword>
<dbReference type="AlphaFoldDB" id="A0A7C5M6F6"/>
<reference evidence="10" key="1">
    <citation type="journal article" date="2020" name="mSystems">
        <title>Genome- and Community-Level Interaction Insights into Carbon Utilization and Element Cycling Functions of Hydrothermarchaeota in Hydrothermal Sediment.</title>
        <authorList>
            <person name="Zhou Z."/>
            <person name="Liu Y."/>
            <person name="Xu W."/>
            <person name="Pan J."/>
            <person name="Luo Z.H."/>
            <person name="Li M."/>
        </authorList>
    </citation>
    <scope>NUCLEOTIDE SEQUENCE [LARGE SCALE GENOMIC DNA]</scope>
    <source>
        <strain evidence="10">HyVt-94</strain>
    </source>
</reference>
<dbReference type="InterPro" id="IPR058533">
    <property type="entry name" value="Cation_efflux_TM"/>
</dbReference>
<protein>
    <submittedName>
        <fullName evidence="10">Cation diffusion facilitator family transporter</fullName>
    </submittedName>
</protein>
<evidence type="ECO:0000256" key="7">
    <source>
        <dbReference type="SAM" id="Phobius"/>
    </source>
</evidence>
<comment type="similarity">
    <text evidence="2">Belongs to the cation diffusion facilitator (CDF) transporter (TC 2.A.4) family.</text>
</comment>
<keyword evidence="5 7" id="KW-1133">Transmembrane helix</keyword>
<dbReference type="Gene3D" id="1.20.1510.10">
    <property type="entry name" value="Cation efflux protein transmembrane domain"/>
    <property type="match status" value="1"/>
</dbReference>
<feature type="domain" description="Cation efflux protein cytoplasmic" evidence="9">
    <location>
        <begin position="204"/>
        <end position="279"/>
    </location>
</feature>
<dbReference type="GO" id="GO:0008324">
    <property type="term" value="F:monoatomic cation transmembrane transporter activity"/>
    <property type="evidence" value="ECO:0007669"/>
    <property type="project" value="InterPro"/>
</dbReference>
<evidence type="ECO:0000256" key="5">
    <source>
        <dbReference type="ARBA" id="ARBA00022989"/>
    </source>
</evidence>
<gene>
    <name evidence="10" type="ORF">ENL41_02085</name>
</gene>
<feature type="transmembrane region" description="Helical" evidence="7">
    <location>
        <begin position="107"/>
        <end position="130"/>
    </location>
</feature>
<feature type="transmembrane region" description="Helical" evidence="7">
    <location>
        <begin position="37"/>
        <end position="60"/>
    </location>
</feature>
<dbReference type="SUPFAM" id="SSF161111">
    <property type="entry name" value="Cation efflux protein transmembrane domain-like"/>
    <property type="match status" value="1"/>
</dbReference>
<dbReference type="Gene3D" id="3.30.420.130">
    <property type="entry name" value="Dinitrogenase iron-molybdenum cofactor biosynthesis domain"/>
    <property type="match status" value="1"/>
</dbReference>
<evidence type="ECO:0000259" key="8">
    <source>
        <dbReference type="Pfam" id="PF01545"/>
    </source>
</evidence>
<evidence type="ECO:0000256" key="1">
    <source>
        <dbReference type="ARBA" id="ARBA00004141"/>
    </source>
</evidence>
<dbReference type="InterPro" id="IPR002524">
    <property type="entry name" value="Cation_efflux"/>
</dbReference>
<dbReference type="Pfam" id="PF16916">
    <property type="entry name" value="ZT_dimer"/>
    <property type="match status" value="1"/>
</dbReference>
<evidence type="ECO:0000256" key="2">
    <source>
        <dbReference type="ARBA" id="ARBA00008114"/>
    </source>
</evidence>
<sequence>MLNREKDEKVALTSILITFFLVIIKILAYFISGSIAIFADAIHSLTDTLSSLLVFLGIVFSKKKTKKFPYGLYKLENFASLILSIMIFFAGFEIIKEAFQYKTLTRNYFWPLGVAFISAFTSFLLSNYKLKVGKEVNSPSLIADGIHSRTDALSSIIVFLGVGGGLLNFPLEKVAAVIVALFIFRAAFELLSNSVKVLLDASIDTETMIKIRDIIMDFPQVTRIISIKGRNSGRFVFLEAILEIDVNTLEEAHEVSEEIEKAIKREIEYVESVLIHYEPLKKELKKAFIPVKEEKPTLHIGEADEFVIVEKYGDKFRKIERIPNPARLRDKGKGRIIMDFIEQERIDAVILPSPPPDKHLIQMLKGKGIRILIDENVDKILSF</sequence>
<dbReference type="GO" id="GO:0016020">
    <property type="term" value="C:membrane"/>
    <property type="evidence" value="ECO:0007669"/>
    <property type="project" value="UniProtKB-SubCell"/>
</dbReference>
<dbReference type="SUPFAM" id="SSF53146">
    <property type="entry name" value="Nitrogenase accessory factor-like"/>
    <property type="match status" value="1"/>
</dbReference>
<dbReference type="PANTHER" id="PTHR43840">
    <property type="entry name" value="MITOCHONDRIAL METAL TRANSPORTER 1-RELATED"/>
    <property type="match status" value="1"/>
</dbReference>
<name>A0A7C5M6F6_UNCW3</name>
<keyword evidence="3" id="KW-0813">Transport</keyword>